<evidence type="ECO:0000256" key="1">
    <source>
        <dbReference type="SAM" id="Coils"/>
    </source>
</evidence>
<accession>A0A7Y9PIV4</accession>
<evidence type="ECO:0000313" key="2">
    <source>
        <dbReference type="EMBL" id="NYF80564.1"/>
    </source>
</evidence>
<protein>
    <submittedName>
        <fullName evidence="2">Uncharacterized protein</fullName>
    </submittedName>
</protein>
<keyword evidence="3" id="KW-1185">Reference proteome</keyword>
<keyword evidence="1" id="KW-0175">Coiled coil</keyword>
<comment type="caution">
    <text evidence="2">The sequence shown here is derived from an EMBL/GenBank/DDBJ whole genome shotgun (WGS) entry which is preliminary data.</text>
</comment>
<proteinExistence type="predicted"/>
<dbReference type="RefSeq" id="WP_179492056.1">
    <property type="nucleotide sequence ID" value="NZ_JACCCW010000002.1"/>
</dbReference>
<evidence type="ECO:0000313" key="3">
    <source>
        <dbReference type="Proteomes" id="UP000589520"/>
    </source>
</evidence>
<name>A0A7Y9PIV4_9BACT</name>
<dbReference type="AlphaFoldDB" id="A0A7Y9PIV4"/>
<dbReference type="Proteomes" id="UP000589520">
    <property type="component" value="Unassembled WGS sequence"/>
</dbReference>
<sequence>MKLLNMGANADVHEKLGKFIDRANDLQAKVEELEEANKQLADQLRFKGRLLRVGGLLFAVGDDEALCARCAEVDRKLVHLLPQAMAFPACPQCKTKYTSAILLRSRLDTSLPETPFIL</sequence>
<dbReference type="EMBL" id="JACCCW010000002">
    <property type="protein sequence ID" value="NYF80564.1"/>
    <property type="molecule type" value="Genomic_DNA"/>
</dbReference>
<gene>
    <name evidence="2" type="ORF">HDF17_002884</name>
</gene>
<reference evidence="2 3" key="1">
    <citation type="submission" date="2020-07" db="EMBL/GenBank/DDBJ databases">
        <title>Genomic Encyclopedia of Type Strains, Phase IV (KMG-V): Genome sequencing to study the core and pangenomes of soil and plant-associated prokaryotes.</title>
        <authorList>
            <person name="Whitman W."/>
        </authorList>
    </citation>
    <scope>NUCLEOTIDE SEQUENCE [LARGE SCALE GENOMIC DNA]</scope>
    <source>
        <strain evidence="2 3">X4EP2</strain>
    </source>
</reference>
<feature type="coiled-coil region" evidence="1">
    <location>
        <begin position="16"/>
        <end position="50"/>
    </location>
</feature>
<organism evidence="2 3">
    <name type="scientific">Granulicella arctica</name>
    <dbReference type="NCBI Taxonomy" id="940613"/>
    <lineage>
        <taxon>Bacteria</taxon>
        <taxon>Pseudomonadati</taxon>
        <taxon>Acidobacteriota</taxon>
        <taxon>Terriglobia</taxon>
        <taxon>Terriglobales</taxon>
        <taxon>Acidobacteriaceae</taxon>
        <taxon>Granulicella</taxon>
    </lineage>
</organism>